<evidence type="ECO:0000313" key="2">
    <source>
        <dbReference type="Proteomes" id="UP000239576"/>
    </source>
</evidence>
<proteinExistence type="predicted"/>
<dbReference type="PIRSF" id="PIRSF020893">
    <property type="entry name" value="UCP020893"/>
    <property type="match status" value="1"/>
</dbReference>
<dbReference type="EMBL" id="PVWK01000060">
    <property type="protein sequence ID" value="PSB29647.1"/>
    <property type="molecule type" value="Genomic_DNA"/>
</dbReference>
<evidence type="ECO:0000313" key="1">
    <source>
        <dbReference type="EMBL" id="PSB29647.1"/>
    </source>
</evidence>
<gene>
    <name evidence="1" type="ORF">C7B82_10820</name>
</gene>
<dbReference type="AlphaFoldDB" id="A0A2T1EA70"/>
<name>A0A2T1EA70_9CYAN</name>
<dbReference type="InterPro" id="IPR016780">
    <property type="entry name" value="UCP020893"/>
</dbReference>
<dbReference type="OrthoDB" id="465343at2"/>
<reference evidence="2" key="1">
    <citation type="submission" date="2018-02" db="EMBL/GenBank/DDBJ databases">
        <authorList>
            <person name="Moore K."/>
            <person name="Momper L."/>
        </authorList>
    </citation>
    <scope>NUCLEOTIDE SEQUENCE [LARGE SCALE GENOMIC DNA]</scope>
    <source>
        <strain evidence="2">ULC18</strain>
    </source>
</reference>
<reference evidence="1 2" key="2">
    <citation type="submission" date="2018-03" db="EMBL/GenBank/DDBJ databases">
        <title>The ancient ancestry and fast evolution of plastids.</title>
        <authorList>
            <person name="Moore K.R."/>
            <person name="Magnabosco C."/>
            <person name="Momper L."/>
            <person name="Gold D.A."/>
            <person name="Bosak T."/>
            <person name="Fournier G.P."/>
        </authorList>
    </citation>
    <scope>NUCLEOTIDE SEQUENCE [LARGE SCALE GENOMIC DNA]</scope>
    <source>
        <strain evidence="1 2">ULC18</strain>
    </source>
</reference>
<sequence>MAVESSFNVPDVPDTVSFAAAIALTQTLLDGLNQGSVTGAALESTVRALVGSENGARGFFVTYLSDDRPLADQPARAIIVALQASPAIVAPLLVKNLVMSTAMAITHRRNQDETMAMGSERVRSRTAQLIQRLHLPQVQAEAEQLSRAIATKTGAYQTFLERWGYDSEQRQAMQQALEETGIVERASRPEPMS</sequence>
<accession>A0A2T1EA70</accession>
<dbReference type="RefSeq" id="WP_106256308.1">
    <property type="nucleotide sequence ID" value="NZ_CAWNSW010000079.1"/>
</dbReference>
<organism evidence="1 2">
    <name type="scientific">Stenomitos frigidus ULC18</name>
    <dbReference type="NCBI Taxonomy" id="2107698"/>
    <lineage>
        <taxon>Bacteria</taxon>
        <taxon>Bacillati</taxon>
        <taxon>Cyanobacteriota</taxon>
        <taxon>Cyanophyceae</taxon>
        <taxon>Leptolyngbyales</taxon>
        <taxon>Leptolyngbyaceae</taxon>
        <taxon>Stenomitos</taxon>
    </lineage>
</organism>
<dbReference type="Proteomes" id="UP000239576">
    <property type="component" value="Unassembled WGS sequence"/>
</dbReference>
<keyword evidence="2" id="KW-1185">Reference proteome</keyword>
<comment type="caution">
    <text evidence="1">The sequence shown here is derived from an EMBL/GenBank/DDBJ whole genome shotgun (WGS) entry which is preliminary data.</text>
</comment>
<protein>
    <submittedName>
        <fullName evidence="1">Uncharacterized protein</fullName>
    </submittedName>
</protein>